<name>A0ABD0JAR9_9CAEN</name>
<protein>
    <submittedName>
        <fullName evidence="1">Uncharacterized protein</fullName>
    </submittedName>
</protein>
<dbReference type="AlphaFoldDB" id="A0ABD0JAR9"/>
<organism evidence="1 2">
    <name type="scientific">Batillaria attramentaria</name>
    <dbReference type="NCBI Taxonomy" id="370345"/>
    <lineage>
        <taxon>Eukaryota</taxon>
        <taxon>Metazoa</taxon>
        <taxon>Spiralia</taxon>
        <taxon>Lophotrochozoa</taxon>
        <taxon>Mollusca</taxon>
        <taxon>Gastropoda</taxon>
        <taxon>Caenogastropoda</taxon>
        <taxon>Sorbeoconcha</taxon>
        <taxon>Cerithioidea</taxon>
        <taxon>Batillariidae</taxon>
        <taxon>Batillaria</taxon>
    </lineage>
</organism>
<comment type="caution">
    <text evidence="1">The sequence shown here is derived from an EMBL/GenBank/DDBJ whole genome shotgun (WGS) entry which is preliminary data.</text>
</comment>
<dbReference type="EMBL" id="JACVVK020000523">
    <property type="protein sequence ID" value="KAK7468083.1"/>
    <property type="molecule type" value="Genomic_DNA"/>
</dbReference>
<evidence type="ECO:0000313" key="2">
    <source>
        <dbReference type="Proteomes" id="UP001519460"/>
    </source>
</evidence>
<keyword evidence="2" id="KW-1185">Reference proteome</keyword>
<accession>A0ABD0JAR9</accession>
<evidence type="ECO:0000313" key="1">
    <source>
        <dbReference type="EMBL" id="KAK7468083.1"/>
    </source>
</evidence>
<proteinExistence type="predicted"/>
<dbReference type="Proteomes" id="UP001519460">
    <property type="component" value="Unassembled WGS sequence"/>
</dbReference>
<sequence length="232" mass="25728">MMLEVHKNYKEYVVSGVMNMHNTSPARPDLYAQYIAVSASDSLACEHVSEGTPACSVYTNSPGRLCTLLRRSLLAGLGDVLIICQVLTWRKNTEARDNIIKQPNKPKADLTQLRLQMKLPLGMQSASTGHWTSHCNTCVMSINSFAEVVLQAQRCMLADLFGSRDVVKSLIMTLLLMDSHGLVTAILSYKLECSLSVRVFLVLFFFSPTHSVGITKKADFVSSYFQVRAGMI</sequence>
<gene>
    <name evidence="1" type="ORF">BaRGS_00036666</name>
</gene>
<reference evidence="1 2" key="1">
    <citation type="journal article" date="2023" name="Sci. Data">
        <title>Genome assembly of the Korean intertidal mud-creeper Batillaria attramentaria.</title>
        <authorList>
            <person name="Patra A.K."/>
            <person name="Ho P.T."/>
            <person name="Jun S."/>
            <person name="Lee S.J."/>
            <person name="Kim Y."/>
            <person name="Won Y.J."/>
        </authorList>
    </citation>
    <scope>NUCLEOTIDE SEQUENCE [LARGE SCALE GENOMIC DNA]</scope>
    <source>
        <strain evidence="1">Wonlab-2016</strain>
    </source>
</reference>